<evidence type="ECO:0000256" key="2">
    <source>
        <dbReference type="ARBA" id="ARBA00022692"/>
    </source>
</evidence>
<dbReference type="PANTHER" id="PTHR46121:SF4">
    <property type="entry name" value="STEROIDOGENIC ACUTE REGULATORY PROTEIN-LIKE"/>
    <property type="match status" value="1"/>
</dbReference>
<feature type="region of interest" description="Disordered" evidence="4">
    <location>
        <begin position="59"/>
        <end position="78"/>
    </location>
</feature>
<accession>A0AAV2R9C7</accession>
<dbReference type="GO" id="GO:0005789">
    <property type="term" value="C:endoplasmic reticulum membrane"/>
    <property type="evidence" value="ECO:0007669"/>
    <property type="project" value="TreeGrafter"/>
</dbReference>
<feature type="transmembrane region" description="Helical" evidence="5">
    <location>
        <begin position="213"/>
        <end position="236"/>
    </location>
</feature>
<dbReference type="InterPro" id="IPR051869">
    <property type="entry name" value="STARD3"/>
</dbReference>
<dbReference type="GO" id="GO:0099044">
    <property type="term" value="P:vesicle tethering to endoplasmic reticulum"/>
    <property type="evidence" value="ECO:0007669"/>
    <property type="project" value="TreeGrafter"/>
</dbReference>
<dbReference type="GO" id="GO:0140284">
    <property type="term" value="C:endoplasmic reticulum-endosome membrane contact site"/>
    <property type="evidence" value="ECO:0007669"/>
    <property type="project" value="TreeGrafter"/>
</dbReference>
<reference evidence="7 8" key="1">
    <citation type="submission" date="2024-05" db="EMBL/GenBank/DDBJ databases">
        <authorList>
            <person name="Wallberg A."/>
        </authorList>
    </citation>
    <scope>NUCLEOTIDE SEQUENCE [LARGE SCALE GENOMIC DNA]</scope>
</reference>
<protein>
    <recommendedName>
        <fullName evidence="6">MENTAL domain-containing protein</fullName>
    </recommendedName>
</protein>
<dbReference type="GO" id="GO:0031902">
    <property type="term" value="C:late endosome membrane"/>
    <property type="evidence" value="ECO:0007669"/>
    <property type="project" value="TreeGrafter"/>
</dbReference>
<keyword evidence="8" id="KW-1185">Reference proteome</keyword>
<gene>
    <name evidence="7" type="ORF">MNOR_LOCUS21296</name>
</gene>
<sequence>MSKNNQICSYSQTPPKIDVIEQNHAGIGHHSAVRNSVNGNNIVQRERLSLNLRRPSLETRTSYGSIEQSTSIDQSPSTPKIWANSVLSPPKIWPDECSSPNVHANKVSYLSKTEKFSAVKKIQRESLIQWAEISLDGGGSLASGPNDFMMANYVSGMQLYGRMSAVRRFFILFVTFDLLFISLFWLICVLVNGFDEDTNIFRALLKQIVDYNIYESMFDLVMAATARFVLLILFYSIIHINHWWLVAITTAGSCVFLIAKTLLYH</sequence>
<feature type="transmembrane region" description="Helical" evidence="5">
    <location>
        <begin position="243"/>
        <end position="263"/>
    </location>
</feature>
<dbReference type="PROSITE" id="PS51439">
    <property type="entry name" value="MENTAL"/>
    <property type="match status" value="1"/>
</dbReference>
<dbReference type="InterPro" id="IPR019498">
    <property type="entry name" value="MENTAL"/>
</dbReference>
<evidence type="ECO:0000256" key="5">
    <source>
        <dbReference type="SAM" id="Phobius"/>
    </source>
</evidence>
<dbReference type="EMBL" id="CAXKWB010017063">
    <property type="protein sequence ID" value="CAL4117827.1"/>
    <property type="molecule type" value="Genomic_DNA"/>
</dbReference>
<dbReference type="GO" id="GO:0005765">
    <property type="term" value="C:lysosomal membrane"/>
    <property type="evidence" value="ECO:0007669"/>
    <property type="project" value="TreeGrafter"/>
</dbReference>
<organism evidence="7 8">
    <name type="scientific">Meganyctiphanes norvegica</name>
    <name type="common">Northern krill</name>
    <name type="synonym">Thysanopoda norvegica</name>
    <dbReference type="NCBI Taxonomy" id="48144"/>
    <lineage>
        <taxon>Eukaryota</taxon>
        <taxon>Metazoa</taxon>
        <taxon>Ecdysozoa</taxon>
        <taxon>Arthropoda</taxon>
        <taxon>Crustacea</taxon>
        <taxon>Multicrustacea</taxon>
        <taxon>Malacostraca</taxon>
        <taxon>Eumalacostraca</taxon>
        <taxon>Eucarida</taxon>
        <taxon>Euphausiacea</taxon>
        <taxon>Euphausiidae</taxon>
        <taxon>Meganyctiphanes</taxon>
    </lineage>
</organism>
<feature type="non-terminal residue" evidence="7">
    <location>
        <position position="265"/>
    </location>
</feature>
<proteinExistence type="predicted"/>
<dbReference type="Proteomes" id="UP001497623">
    <property type="component" value="Unassembled WGS sequence"/>
</dbReference>
<evidence type="ECO:0000256" key="1">
    <source>
        <dbReference type="ARBA" id="ARBA00004141"/>
    </source>
</evidence>
<dbReference type="AlphaFoldDB" id="A0AAV2R9C7"/>
<evidence type="ECO:0000313" key="8">
    <source>
        <dbReference type="Proteomes" id="UP001497623"/>
    </source>
</evidence>
<evidence type="ECO:0000256" key="3">
    <source>
        <dbReference type="ARBA" id="ARBA00023136"/>
    </source>
</evidence>
<keyword evidence="2 5" id="KW-0812">Transmembrane</keyword>
<comment type="subcellular location">
    <subcellularLocation>
        <location evidence="1">Membrane</location>
        <topology evidence="1">Multi-pass membrane protein</topology>
    </subcellularLocation>
</comment>
<keyword evidence="3 5" id="KW-0472">Membrane</keyword>
<name>A0AAV2R9C7_MEGNR</name>
<feature type="transmembrane region" description="Helical" evidence="5">
    <location>
        <begin position="169"/>
        <end position="193"/>
    </location>
</feature>
<evidence type="ECO:0000259" key="6">
    <source>
        <dbReference type="PROSITE" id="PS51439"/>
    </source>
</evidence>
<comment type="caution">
    <text evidence="7">The sequence shown here is derived from an EMBL/GenBank/DDBJ whole genome shotgun (WGS) entry which is preliminary data.</text>
</comment>
<keyword evidence="5" id="KW-1133">Transmembrane helix</keyword>
<feature type="domain" description="MENTAL" evidence="6">
    <location>
        <begin position="163"/>
        <end position="265"/>
    </location>
</feature>
<evidence type="ECO:0000313" key="7">
    <source>
        <dbReference type="EMBL" id="CAL4117827.1"/>
    </source>
</evidence>
<dbReference type="PANTHER" id="PTHR46121">
    <property type="entry name" value="STEROIDOGENIC ACUTE REGULATORY PROTEIN-LIKE"/>
    <property type="match status" value="1"/>
</dbReference>
<dbReference type="Pfam" id="PF10457">
    <property type="entry name" value="MENTAL"/>
    <property type="match status" value="1"/>
</dbReference>
<evidence type="ECO:0000256" key="4">
    <source>
        <dbReference type="SAM" id="MobiDB-lite"/>
    </source>
</evidence>